<protein>
    <submittedName>
        <fullName evidence="2 3">Uncharacterized protein LOC106050700</fullName>
    </submittedName>
</protein>
<gene>
    <name evidence="2 3 4 5" type="primary">LOC106050700</name>
</gene>
<dbReference type="GeneID" id="106050700"/>
<evidence type="ECO:0000313" key="5">
    <source>
        <dbReference type="RefSeq" id="XP_055867214.1"/>
    </source>
</evidence>
<evidence type="ECO:0000313" key="1">
    <source>
        <dbReference type="Proteomes" id="UP001165740"/>
    </source>
</evidence>
<evidence type="ECO:0000313" key="4">
    <source>
        <dbReference type="RefSeq" id="XP_055867213.1"/>
    </source>
</evidence>
<dbReference type="RefSeq" id="XP_055867213.1">
    <property type="nucleotide sequence ID" value="XM_056011238.1"/>
</dbReference>
<evidence type="ECO:0000313" key="2">
    <source>
        <dbReference type="RefSeq" id="XP_055867211.1"/>
    </source>
</evidence>
<dbReference type="RefSeq" id="XP_055867212.1">
    <property type="nucleotide sequence ID" value="XM_056011237.1"/>
</dbReference>
<dbReference type="Proteomes" id="UP001165740">
    <property type="component" value="Chromosome 14"/>
</dbReference>
<name>A0A9W2YWW7_BIOGL</name>
<organism evidence="1 4">
    <name type="scientific">Biomphalaria glabrata</name>
    <name type="common">Bloodfluke planorb</name>
    <name type="synonym">Freshwater snail</name>
    <dbReference type="NCBI Taxonomy" id="6526"/>
    <lineage>
        <taxon>Eukaryota</taxon>
        <taxon>Metazoa</taxon>
        <taxon>Spiralia</taxon>
        <taxon>Lophotrochozoa</taxon>
        <taxon>Mollusca</taxon>
        <taxon>Gastropoda</taxon>
        <taxon>Heterobranchia</taxon>
        <taxon>Euthyneura</taxon>
        <taxon>Panpulmonata</taxon>
        <taxon>Hygrophila</taxon>
        <taxon>Lymnaeoidea</taxon>
        <taxon>Planorbidae</taxon>
        <taxon>Biomphalaria</taxon>
    </lineage>
</organism>
<dbReference type="RefSeq" id="XP_055867211.1">
    <property type="nucleotide sequence ID" value="XM_056011236.1"/>
</dbReference>
<proteinExistence type="predicted"/>
<reference evidence="2 3" key="1">
    <citation type="submission" date="2025-04" db="UniProtKB">
        <authorList>
            <consortium name="RefSeq"/>
        </authorList>
    </citation>
    <scope>IDENTIFICATION</scope>
</reference>
<sequence>MGCCVTKSSRDNFQFESQWNSQDIRVGFPPRMTTITIIVDGICKTVKEVKHDLLVNSNTEEGENLDLFLIRSNRKPKLLEDDREFIEYKEYIMTEGDESYLQFYPRKPADEKY</sequence>
<dbReference type="RefSeq" id="XP_055867214.1">
    <property type="nucleotide sequence ID" value="XM_056011239.1"/>
</dbReference>
<dbReference type="AlphaFoldDB" id="A0A9W2YWW7"/>
<evidence type="ECO:0000313" key="3">
    <source>
        <dbReference type="RefSeq" id="XP_055867212.1"/>
    </source>
</evidence>
<accession>A0A9W2YWW7</accession>
<keyword evidence="1" id="KW-1185">Reference proteome</keyword>